<accession>A0A1Q9AQX9</accession>
<feature type="region of interest" description="Disordered" evidence="1">
    <location>
        <begin position="35"/>
        <end position="138"/>
    </location>
</feature>
<feature type="domain" description="Extensin-like C-terminal" evidence="2">
    <location>
        <begin position="151"/>
        <end position="330"/>
    </location>
</feature>
<feature type="compositionally biased region" description="Basic and acidic residues" evidence="1">
    <location>
        <begin position="90"/>
        <end position="101"/>
    </location>
</feature>
<name>A0A1Q9AQX9_9HYPH</name>
<dbReference type="Proteomes" id="UP000186364">
    <property type="component" value="Unassembled WGS sequence"/>
</dbReference>
<evidence type="ECO:0000256" key="1">
    <source>
        <dbReference type="SAM" id="MobiDB-lite"/>
    </source>
</evidence>
<dbReference type="Pfam" id="PF06904">
    <property type="entry name" value="Extensin-like_C"/>
    <property type="match status" value="1"/>
</dbReference>
<evidence type="ECO:0000313" key="3">
    <source>
        <dbReference type="EMBL" id="OLP57808.1"/>
    </source>
</evidence>
<dbReference type="EMBL" id="MKIP01000059">
    <property type="protein sequence ID" value="OLP57808.1"/>
    <property type="molecule type" value="Genomic_DNA"/>
</dbReference>
<comment type="caution">
    <text evidence="3">The sequence shown here is derived from an EMBL/GenBank/DDBJ whole genome shotgun (WGS) entry which is preliminary data.</text>
</comment>
<feature type="compositionally biased region" description="Low complexity" evidence="1">
    <location>
        <begin position="35"/>
        <end position="62"/>
    </location>
</feature>
<keyword evidence="4" id="KW-1185">Reference proteome</keyword>
<proteinExistence type="predicted"/>
<evidence type="ECO:0000259" key="2">
    <source>
        <dbReference type="Pfam" id="PF06904"/>
    </source>
</evidence>
<gene>
    <name evidence="3" type="ORF">BJF93_13210</name>
</gene>
<sequence>MPPRRDQEGTIMRHHFLLLPGLLLLAAAALPENVPLPAEKPSAPQAQPASPPGDKAAPAPADVPKPKDKPPAPQGAAPDAPTPLPAEPEDPAKKTPPDASKEQAPTSPEKTKVQDDATPDASAPPQKEGKAPEPAQPVLTVAPEDPASYAQCLTDLKAIGAQFEERPRIDDGKGCGIDRPISVTAILPGVEVAPAATLRCEAALELARWVKESVQPAAKVAMSEDGALTRLNQASSYVCRLRNNAATGKISEHARGNAIDIASFSFRNGQTIAIQPRDEDGTLTGAFQRAVTATGCLYFETVLDPGSDEAHEDHLHLDVLQRKADYRYCR</sequence>
<evidence type="ECO:0000313" key="4">
    <source>
        <dbReference type="Proteomes" id="UP000186364"/>
    </source>
</evidence>
<organism evidence="3 4">
    <name type="scientific">Xaviernesmea oryzae</name>
    <dbReference type="NCBI Taxonomy" id="464029"/>
    <lineage>
        <taxon>Bacteria</taxon>
        <taxon>Pseudomonadati</taxon>
        <taxon>Pseudomonadota</taxon>
        <taxon>Alphaproteobacteria</taxon>
        <taxon>Hyphomicrobiales</taxon>
        <taxon>Rhizobiaceae</taxon>
        <taxon>Rhizobium/Agrobacterium group</taxon>
        <taxon>Xaviernesmea</taxon>
    </lineage>
</organism>
<reference evidence="3 4" key="1">
    <citation type="submission" date="2016-09" db="EMBL/GenBank/DDBJ databases">
        <title>Rhizobium sp. nov., a novel species isolated from the rice rhizosphere.</title>
        <authorList>
            <person name="Zhao J."/>
            <person name="Zhang X."/>
        </authorList>
    </citation>
    <scope>NUCLEOTIDE SEQUENCE [LARGE SCALE GENOMIC DNA]</scope>
    <source>
        <strain evidence="3 4">1.7048</strain>
    </source>
</reference>
<dbReference type="AlphaFoldDB" id="A0A1Q9AQX9"/>
<protein>
    <recommendedName>
        <fullName evidence="2">Extensin-like C-terminal domain-containing protein</fullName>
    </recommendedName>
</protein>
<dbReference type="InterPro" id="IPR009683">
    <property type="entry name" value="Extensin-like_C"/>
</dbReference>